<organism evidence="10 11">
    <name type="scientific">Streptacidiphilus alkalitolerans</name>
    <dbReference type="NCBI Taxonomy" id="3342712"/>
    <lineage>
        <taxon>Bacteria</taxon>
        <taxon>Bacillati</taxon>
        <taxon>Actinomycetota</taxon>
        <taxon>Actinomycetes</taxon>
        <taxon>Kitasatosporales</taxon>
        <taxon>Streptomycetaceae</taxon>
        <taxon>Streptacidiphilus</taxon>
    </lineage>
</organism>
<feature type="transmembrane region" description="Helical" evidence="7">
    <location>
        <begin position="61"/>
        <end position="87"/>
    </location>
</feature>
<evidence type="ECO:0000313" key="10">
    <source>
        <dbReference type="EMBL" id="MFC1432164.1"/>
    </source>
</evidence>
<dbReference type="Proteomes" id="UP001592530">
    <property type="component" value="Unassembled WGS sequence"/>
</dbReference>
<evidence type="ECO:0000313" key="11">
    <source>
        <dbReference type="Proteomes" id="UP001592530"/>
    </source>
</evidence>
<feature type="transmembrane region" description="Helical" evidence="7">
    <location>
        <begin position="251"/>
        <end position="270"/>
    </location>
</feature>
<reference evidence="10 11" key="1">
    <citation type="submission" date="2024-09" db="EMBL/GenBank/DDBJ databases">
        <authorList>
            <person name="Lee S.D."/>
        </authorList>
    </citation>
    <scope>NUCLEOTIDE SEQUENCE [LARGE SCALE GENOMIC DNA]</scope>
    <source>
        <strain evidence="10 11">N1-3</strain>
    </source>
</reference>
<name>A0ABV6X2R2_9ACTN</name>
<evidence type="ECO:0000256" key="4">
    <source>
        <dbReference type="ARBA" id="ARBA00022692"/>
    </source>
</evidence>
<evidence type="ECO:0000256" key="8">
    <source>
        <dbReference type="SAM" id="MobiDB-lite"/>
    </source>
</evidence>
<dbReference type="PANTHER" id="PTHR30193:SF41">
    <property type="entry name" value="DIACETYLCHITOBIOSE UPTAKE SYSTEM PERMEASE PROTEIN NGCF"/>
    <property type="match status" value="1"/>
</dbReference>
<evidence type="ECO:0000259" key="9">
    <source>
        <dbReference type="PROSITE" id="PS50928"/>
    </source>
</evidence>
<keyword evidence="5 7" id="KW-1133">Transmembrane helix</keyword>
<feature type="region of interest" description="Disordered" evidence="8">
    <location>
        <begin position="1"/>
        <end position="49"/>
    </location>
</feature>
<gene>
    <name evidence="10" type="ORF">ACEZDB_16070</name>
</gene>
<accession>A0ABV6X2R2</accession>
<evidence type="ECO:0000256" key="6">
    <source>
        <dbReference type="ARBA" id="ARBA00023136"/>
    </source>
</evidence>
<dbReference type="InterPro" id="IPR051393">
    <property type="entry name" value="ABC_transporter_permease"/>
</dbReference>
<comment type="similarity">
    <text evidence="7">Belongs to the binding-protein-dependent transport system permease family.</text>
</comment>
<dbReference type="EMBL" id="JBHEZY010000005">
    <property type="protein sequence ID" value="MFC1432164.1"/>
    <property type="molecule type" value="Genomic_DNA"/>
</dbReference>
<feature type="transmembrane region" description="Helical" evidence="7">
    <location>
        <begin position="206"/>
        <end position="230"/>
    </location>
</feature>
<comment type="subcellular location">
    <subcellularLocation>
        <location evidence="1 7">Cell membrane</location>
        <topology evidence="1 7">Multi-pass membrane protein</topology>
    </subcellularLocation>
</comment>
<evidence type="ECO:0000256" key="7">
    <source>
        <dbReference type="RuleBase" id="RU363032"/>
    </source>
</evidence>
<dbReference type="PANTHER" id="PTHR30193">
    <property type="entry name" value="ABC TRANSPORTER PERMEASE PROTEIN"/>
    <property type="match status" value="1"/>
</dbReference>
<evidence type="ECO:0000256" key="5">
    <source>
        <dbReference type="ARBA" id="ARBA00022989"/>
    </source>
</evidence>
<dbReference type="Gene3D" id="1.10.3720.10">
    <property type="entry name" value="MetI-like"/>
    <property type="match status" value="1"/>
</dbReference>
<keyword evidence="4 7" id="KW-0812">Transmembrane</keyword>
<keyword evidence="3" id="KW-1003">Cell membrane</keyword>
<dbReference type="SUPFAM" id="SSF161098">
    <property type="entry name" value="MetI-like"/>
    <property type="match status" value="1"/>
</dbReference>
<sequence>MKRGILISEHERSRTPSSRRPRQGGPGSAADRAAAADAADRATDPPRGTWSRRRRRVVANLTGWTFAGPATLIIVALTLFPAGWAFLISREHWNGFTPPRSIGWANYRTMASDPDLRAAVDHTVLFTVLYVPIVLVLGIFVATALNRSIRFIAFYRTAVFVPLVVSAAATGILANYVFDPQFGLANNALRALHLPRQGFLTDRHEVMWVIALIYLWGDLAFSVIVYLAALQDIPQDIVEAATLDGANRWQVFRHVTLPAVAPITVFVGVWETVSVLQIFELVLTTTRGGPLGSSQTVVYFIYNQAFELSRYGYGSAIAYALFAATLLLTLGLFAYSKRSKSEAF</sequence>
<feature type="transmembrane region" description="Helical" evidence="7">
    <location>
        <begin position="157"/>
        <end position="178"/>
    </location>
</feature>
<dbReference type="InterPro" id="IPR000515">
    <property type="entry name" value="MetI-like"/>
</dbReference>
<dbReference type="PROSITE" id="PS50928">
    <property type="entry name" value="ABC_TM1"/>
    <property type="match status" value="1"/>
</dbReference>
<keyword evidence="6 7" id="KW-0472">Membrane</keyword>
<evidence type="ECO:0000256" key="3">
    <source>
        <dbReference type="ARBA" id="ARBA00022475"/>
    </source>
</evidence>
<dbReference type="InterPro" id="IPR035906">
    <property type="entry name" value="MetI-like_sf"/>
</dbReference>
<evidence type="ECO:0000256" key="2">
    <source>
        <dbReference type="ARBA" id="ARBA00022448"/>
    </source>
</evidence>
<feature type="transmembrane region" description="Helical" evidence="7">
    <location>
        <begin position="124"/>
        <end position="145"/>
    </location>
</feature>
<dbReference type="RefSeq" id="WP_380553648.1">
    <property type="nucleotide sequence ID" value="NZ_JBHEZY010000005.1"/>
</dbReference>
<proteinExistence type="inferred from homology"/>
<protein>
    <submittedName>
        <fullName evidence="10">Carbohydrate ABC transporter permease</fullName>
    </submittedName>
</protein>
<feature type="compositionally biased region" description="Low complexity" evidence="8">
    <location>
        <begin position="28"/>
        <end position="37"/>
    </location>
</feature>
<feature type="domain" description="ABC transmembrane type-1" evidence="9">
    <location>
        <begin position="120"/>
        <end position="334"/>
    </location>
</feature>
<feature type="transmembrane region" description="Helical" evidence="7">
    <location>
        <begin position="316"/>
        <end position="335"/>
    </location>
</feature>
<dbReference type="Pfam" id="PF00528">
    <property type="entry name" value="BPD_transp_1"/>
    <property type="match status" value="1"/>
</dbReference>
<comment type="caution">
    <text evidence="10">The sequence shown here is derived from an EMBL/GenBank/DDBJ whole genome shotgun (WGS) entry which is preliminary data.</text>
</comment>
<evidence type="ECO:0000256" key="1">
    <source>
        <dbReference type="ARBA" id="ARBA00004651"/>
    </source>
</evidence>
<keyword evidence="2 7" id="KW-0813">Transport</keyword>
<dbReference type="CDD" id="cd06261">
    <property type="entry name" value="TM_PBP2"/>
    <property type="match status" value="1"/>
</dbReference>